<feature type="region of interest" description="Disordered" evidence="1">
    <location>
        <begin position="91"/>
        <end position="117"/>
    </location>
</feature>
<feature type="compositionally biased region" description="Basic and acidic residues" evidence="1">
    <location>
        <begin position="259"/>
        <end position="276"/>
    </location>
</feature>
<sequence length="276" mass="30984">MVNGEKGTKKLRIQYLGFTRGADDAESAEKRAEVVTGHPSSSNSNGGGRLAAKKKKAAAATTPSLEQQQLLLHRGGAVFCRRQPPKVDYQWLSRHGGRRGDARGGDRGRGRGDLPNEEAARQCALRDIENDDMRQQVQDFHRDIENGDLRQQSKPVYDKDILSMPVYDEPVYDEDIFSMPVYDKPVYDEDILSMSVVYDKPIYDEDILLMSESPPPSVKFDDVAEDEGIAFDDNEEYAEAEGENRLVEFMFGNGDDADNLPRETAEFRNVGRKDTT</sequence>
<keyword evidence="3" id="KW-1185">Reference proteome</keyword>
<evidence type="ECO:0000313" key="2">
    <source>
        <dbReference type="EMBL" id="KAG6424711.1"/>
    </source>
</evidence>
<protein>
    <submittedName>
        <fullName evidence="2">Uncharacterized protein</fullName>
    </submittedName>
</protein>
<dbReference type="AlphaFoldDB" id="A0A8X8Y7S1"/>
<dbReference type="Proteomes" id="UP000298416">
    <property type="component" value="Unassembled WGS sequence"/>
</dbReference>
<dbReference type="EMBL" id="PNBA02000005">
    <property type="protein sequence ID" value="KAG6424711.1"/>
    <property type="molecule type" value="Genomic_DNA"/>
</dbReference>
<reference evidence="2" key="2">
    <citation type="submission" date="2020-08" db="EMBL/GenBank/DDBJ databases">
        <title>Plant Genome Project.</title>
        <authorList>
            <person name="Zhang R.-G."/>
        </authorList>
    </citation>
    <scope>NUCLEOTIDE SEQUENCE</scope>
    <source>
        <strain evidence="2">Huo1</strain>
        <tissue evidence="2">Leaf</tissue>
    </source>
</reference>
<reference evidence="2" key="1">
    <citation type="submission" date="2018-01" db="EMBL/GenBank/DDBJ databases">
        <authorList>
            <person name="Mao J.F."/>
        </authorList>
    </citation>
    <scope>NUCLEOTIDE SEQUENCE</scope>
    <source>
        <strain evidence="2">Huo1</strain>
        <tissue evidence="2">Leaf</tissue>
    </source>
</reference>
<feature type="compositionally biased region" description="Basic and acidic residues" evidence="1">
    <location>
        <begin position="98"/>
        <end position="117"/>
    </location>
</feature>
<feature type="compositionally biased region" description="Basic and acidic residues" evidence="1">
    <location>
        <begin position="21"/>
        <end position="33"/>
    </location>
</feature>
<evidence type="ECO:0000256" key="1">
    <source>
        <dbReference type="SAM" id="MobiDB-lite"/>
    </source>
</evidence>
<gene>
    <name evidence="2" type="ORF">SASPL_115131</name>
</gene>
<comment type="caution">
    <text evidence="2">The sequence shown here is derived from an EMBL/GenBank/DDBJ whole genome shotgun (WGS) entry which is preliminary data.</text>
</comment>
<feature type="region of interest" description="Disordered" evidence="1">
    <location>
        <begin position="253"/>
        <end position="276"/>
    </location>
</feature>
<feature type="region of interest" description="Disordered" evidence="1">
    <location>
        <begin position="17"/>
        <end position="63"/>
    </location>
</feature>
<proteinExistence type="predicted"/>
<name>A0A8X8Y7S1_SALSN</name>
<evidence type="ECO:0000313" key="3">
    <source>
        <dbReference type="Proteomes" id="UP000298416"/>
    </source>
</evidence>
<accession>A0A8X8Y7S1</accession>
<organism evidence="2">
    <name type="scientific">Salvia splendens</name>
    <name type="common">Scarlet sage</name>
    <dbReference type="NCBI Taxonomy" id="180675"/>
    <lineage>
        <taxon>Eukaryota</taxon>
        <taxon>Viridiplantae</taxon>
        <taxon>Streptophyta</taxon>
        <taxon>Embryophyta</taxon>
        <taxon>Tracheophyta</taxon>
        <taxon>Spermatophyta</taxon>
        <taxon>Magnoliopsida</taxon>
        <taxon>eudicotyledons</taxon>
        <taxon>Gunneridae</taxon>
        <taxon>Pentapetalae</taxon>
        <taxon>asterids</taxon>
        <taxon>lamiids</taxon>
        <taxon>Lamiales</taxon>
        <taxon>Lamiaceae</taxon>
        <taxon>Nepetoideae</taxon>
        <taxon>Mentheae</taxon>
        <taxon>Salviinae</taxon>
        <taxon>Salvia</taxon>
        <taxon>Salvia subgen. Calosphace</taxon>
        <taxon>core Calosphace</taxon>
    </lineage>
</organism>